<accession>A0A085N7V2</accession>
<evidence type="ECO:0000313" key="3">
    <source>
        <dbReference type="Proteomes" id="UP000030764"/>
    </source>
</evidence>
<dbReference type="Proteomes" id="UP000030758">
    <property type="component" value="Unassembled WGS sequence"/>
</dbReference>
<dbReference type="EMBL" id="KL367536">
    <property type="protein sequence ID" value="KFD65548.1"/>
    <property type="molecule type" value="Genomic_DNA"/>
</dbReference>
<reference evidence="2 3" key="1">
    <citation type="journal article" date="2014" name="Nat. Genet.">
        <title>Genome and transcriptome of the porcine whipworm Trichuris suis.</title>
        <authorList>
            <person name="Jex A.R."/>
            <person name="Nejsum P."/>
            <person name="Schwarz E.M."/>
            <person name="Hu L."/>
            <person name="Young N.D."/>
            <person name="Hall R.S."/>
            <person name="Korhonen P.K."/>
            <person name="Liao S."/>
            <person name="Thamsborg S."/>
            <person name="Xia J."/>
            <person name="Xu P."/>
            <person name="Wang S."/>
            <person name="Scheerlinck J.P."/>
            <person name="Hofmann A."/>
            <person name="Sternberg P.W."/>
            <person name="Wang J."/>
            <person name="Gasser R.B."/>
        </authorList>
    </citation>
    <scope>NUCLEOTIDE SEQUENCE [LARGE SCALE GENOMIC DNA]</scope>
    <source>
        <strain evidence="2">DCEP-RM93F</strain>
        <strain evidence="1">DCEP-RM93M</strain>
    </source>
</reference>
<gene>
    <name evidence="1" type="ORF">M513_05949</name>
    <name evidence="2" type="ORF">M514_05949</name>
</gene>
<protein>
    <submittedName>
        <fullName evidence="2">Uncharacterized protein</fullName>
    </submittedName>
</protein>
<evidence type="ECO:0000313" key="1">
    <source>
        <dbReference type="EMBL" id="KFD53239.1"/>
    </source>
</evidence>
<dbReference type="EMBL" id="KL363219">
    <property type="protein sequence ID" value="KFD53239.1"/>
    <property type="molecule type" value="Genomic_DNA"/>
</dbReference>
<name>A0A085N7V2_9BILA</name>
<organism evidence="2">
    <name type="scientific">Trichuris suis</name>
    <name type="common">pig whipworm</name>
    <dbReference type="NCBI Taxonomy" id="68888"/>
    <lineage>
        <taxon>Eukaryota</taxon>
        <taxon>Metazoa</taxon>
        <taxon>Ecdysozoa</taxon>
        <taxon>Nematoda</taxon>
        <taxon>Enoplea</taxon>
        <taxon>Dorylaimia</taxon>
        <taxon>Trichinellida</taxon>
        <taxon>Trichuridae</taxon>
        <taxon>Trichuris</taxon>
    </lineage>
</organism>
<evidence type="ECO:0000313" key="2">
    <source>
        <dbReference type="EMBL" id="KFD65548.1"/>
    </source>
</evidence>
<proteinExistence type="predicted"/>
<keyword evidence="3" id="KW-1185">Reference proteome</keyword>
<dbReference type="AlphaFoldDB" id="A0A085N7V2"/>
<sequence length="59" mass="6529">MNPGFPVMLQSGLANGFAPVPQDQLKPNMMGTRRSFCFEFGGVCAVLSIEKYFQKGEQQ</sequence>
<dbReference type="Proteomes" id="UP000030764">
    <property type="component" value="Unassembled WGS sequence"/>
</dbReference>